<accession>A0ABW9F7A2</accession>
<dbReference type="InterPro" id="IPR008767">
    <property type="entry name" value="Phage_SPP1_head-tail_adaptor"/>
</dbReference>
<gene>
    <name evidence="1" type="ORF">ABGF40_06210</name>
</gene>
<sequence>MSNFAQNYTFNEIVFLIDENVEGNDKYGNPIIKTNETKLFCNVSGVKRQEFYNAGTQGYKASFNVVINDFEFKGQEKVRYLDKEYFIIKTYPLRNGILELTLGEKVGSINDTL</sequence>
<name>A0ABW9F7A2_9FIRM</name>
<dbReference type="EMBL" id="JBFNFH010000014">
    <property type="protein sequence ID" value="MFM1525267.1"/>
    <property type="molecule type" value="Genomic_DNA"/>
</dbReference>
<proteinExistence type="predicted"/>
<dbReference type="Proteomes" id="UP001629536">
    <property type="component" value="Unassembled WGS sequence"/>
</dbReference>
<keyword evidence="2" id="KW-1185">Reference proteome</keyword>
<dbReference type="RefSeq" id="WP_408126760.1">
    <property type="nucleotide sequence ID" value="NZ_JBFNFH010000014.1"/>
</dbReference>
<comment type="caution">
    <text evidence="1">The sequence shown here is derived from an EMBL/GenBank/DDBJ whole genome shotgun (WGS) entry which is preliminary data.</text>
</comment>
<organism evidence="1 2">
    <name type="scientific">Helcococcus bovis</name>
    <dbReference type="NCBI Taxonomy" id="3153252"/>
    <lineage>
        <taxon>Bacteria</taxon>
        <taxon>Bacillati</taxon>
        <taxon>Bacillota</taxon>
        <taxon>Tissierellia</taxon>
        <taxon>Tissierellales</taxon>
        <taxon>Peptoniphilaceae</taxon>
        <taxon>Helcococcus</taxon>
    </lineage>
</organism>
<reference evidence="1 2" key="1">
    <citation type="journal article" date="2024" name="Front. Microbiol.">
        <title>Pangenomic and biochemical analyses of Helcococcus ovis reveal widespread tetracycline resistance and a novel bacterial species, Helcococcus bovis.</title>
        <authorList>
            <person name="Cunha F."/>
            <person name="Zhai Y."/>
            <person name="Casaro S."/>
            <person name="Jones K.L."/>
            <person name="Hernandez M."/>
            <person name="Bisinotto R.S."/>
            <person name="Kariyawasam S."/>
            <person name="Brown M.B."/>
            <person name="Phillips A."/>
            <person name="Jeong K.C."/>
            <person name="Galvao K.N."/>
        </authorList>
    </citation>
    <scope>NUCLEOTIDE SEQUENCE [LARGE SCALE GENOMIC DNA]</scope>
    <source>
        <strain evidence="1 2">KG197</strain>
    </source>
</reference>
<evidence type="ECO:0000313" key="1">
    <source>
        <dbReference type="EMBL" id="MFM1525267.1"/>
    </source>
</evidence>
<evidence type="ECO:0000313" key="2">
    <source>
        <dbReference type="Proteomes" id="UP001629536"/>
    </source>
</evidence>
<protein>
    <submittedName>
        <fullName evidence="1">Phage head closure protein</fullName>
    </submittedName>
</protein>
<dbReference type="NCBIfam" id="TIGR01563">
    <property type="entry name" value="gp16_SPP1"/>
    <property type="match status" value="1"/>
</dbReference>